<dbReference type="GeneID" id="9580349"/>
<feature type="region of interest" description="Disordered" evidence="1">
    <location>
        <begin position="81"/>
        <end position="125"/>
    </location>
</feature>
<sequence length="125" mass="14066">MLEWSPQHRLLWPSISLPVNQPDPCAGKVVSPMSVLSDGEKACCSLIVRVLYTPKQLTSQTHDSTKPTPSLYVDVDQGAACKTAREKKKKKKKKKTKKKKRKKSNEETQKKNSTMRAQGERLCKG</sequence>
<proteinExistence type="predicted"/>
<dbReference type="AlphaFoldDB" id="D4D1M6"/>
<dbReference type="HOGENOM" id="CLU_1994272_0_0_1"/>
<gene>
    <name evidence="2" type="ORF">TRV_00977</name>
</gene>
<dbReference type="KEGG" id="tve:TRV_00977"/>
<evidence type="ECO:0000313" key="2">
    <source>
        <dbReference type="EMBL" id="EFE44245.1"/>
    </source>
</evidence>
<name>D4D1M6_TRIVH</name>
<comment type="caution">
    <text evidence="2">The sequence shown here is derived from an EMBL/GenBank/DDBJ whole genome shotgun (WGS) entry which is preliminary data.</text>
</comment>
<reference evidence="3" key="1">
    <citation type="journal article" date="2011" name="Genome Biol.">
        <title>Comparative and functional genomics provide insights into the pathogenicity of dermatophytic fungi.</title>
        <authorList>
            <person name="Burmester A."/>
            <person name="Shelest E."/>
            <person name="Gloeckner G."/>
            <person name="Heddergott C."/>
            <person name="Schindler S."/>
            <person name="Staib P."/>
            <person name="Heidel A."/>
            <person name="Felder M."/>
            <person name="Petzold A."/>
            <person name="Szafranski K."/>
            <person name="Feuermann M."/>
            <person name="Pedruzzi I."/>
            <person name="Priebe S."/>
            <person name="Groth M."/>
            <person name="Winkler R."/>
            <person name="Li W."/>
            <person name="Kniemeyer O."/>
            <person name="Schroeckh V."/>
            <person name="Hertweck C."/>
            <person name="Hube B."/>
            <person name="White T.C."/>
            <person name="Platzer M."/>
            <person name="Guthke R."/>
            <person name="Heitman J."/>
            <person name="Woestemeyer J."/>
            <person name="Zipfel P.F."/>
            <person name="Monod M."/>
            <person name="Brakhage A.A."/>
        </authorList>
    </citation>
    <scope>NUCLEOTIDE SEQUENCE [LARGE SCALE GENOMIC DNA]</scope>
    <source>
        <strain evidence="3">HKI 0517</strain>
    </source>
</reference>
<accession>D4D1M6</accession>
<protein>
    <submittedName>
        <fullName evidence="2">Uncharacterized protein</fullName>
    </submittedName>
</protein>
<dbReference type="EMBL" id="ACYE01000056">
    <property type="protein sequence ID" value="EFE44245.1"/>
    <property type="molecule type" value="Genomic_DNA"/>
</dbReference>
<dbReference type="RefSeq" id="XP_003024856.1">
    <property type="nucleotide sequence ID" value="XM_003024810.1"/>
</dbReference>
<evidence type="ECO:0000313" key="3">
    <source>
        <dbReference type="Proteomes" id="UP000008383"/>
    </source>
</evidence>
<organism evidence="2 3">
    <name type="scientific">Trichophyton verrucosum (strain HKI 0517)</name>
    <dbReference type="NCBI Taxonomy" id="663202"/>
    <lineage>
        <taxon>Eukaryota</taxon>
        <taxon>Fungi</taxon>
        <taxon>Dikarya</taxon>
        <taxon>Ascomycota</taxon>
        <taxon>Pezizomycotina</taxon>
        <taxon>Eurotiomycetes</taxon>
        <taxon>Eurotiomycetidae</taxon>
        <taxon>Onygenales</taxon>
        <taxon>Arthrodermataceae</taxon>
        <taxon>Trichophyton</taxon>
    </lineage>
</organism>
<feature type="compositionally biased region" description="Basic residues" evidence="1">
    <location>
        <begin position="85"/>
        <end position="103"/>
    </location>
</feature>
<keyword evidence="3" id="KW-1185">Reference proteome</keyword>
<evidence type="ECO:0000256" key="1">
    <source>
        <dbReference type="SAM" id="MobiDB-lite"/>
    </source>
</evidence>
<dbReference type="Proteomes" id="UP000008383">
    <property type="component" value="Unassembled WGS sequence"/>
</dbReference>